<organism evidence="5 6">
    <name type="scientific">Varroa destructor</name>
    <name type="common">Honeybee mite</name>
    <dbReference type="NCBI Taxonomy" id="109461"/>
    <lineage>
        <taxon>Eukaryota</taxon>
        <taxon>Metazoa</taxon>
        <taxon>Ecdysozoa</taxon>
        <taxon>Arthropoda</taxon>
        <taxon>Chelicerata</taxon>
        <taxon>Arachnida</taxon>
        <taxon>Acari</taxon>
        <taxon>Parasitiformes</taxon>
        <taxon>Mesostigmata</taxon>
        <taxon>Gamasina</taxon>
        <taxon>Dermanyssoidea</taxon>
        <taxon>Varroidae</taxon>
        <taxon>Varroa</taxon>
    </lineage>
</organism>
<keyword evidence="3" id="KW-0732">Signal</keyword>
<feature type="domain" description="Peptidase S1" evidence="4">
    <location>
        <begin position="42"/>
        <end position="277"/>
    </location>
</feature>
<evidence type="ECO:0000313" key="5">
    <source>
        <dbReference type="EnsemblMetazoa" id="XP_022670370"/>
    </source>
</evidence>
<dbReference type="PROSITE" id="PS00134">
    <property type="entry name" value="TRYPSIN_HIS"/>
    <property type="match status" value="1"/>
</dbReference>
<dbReference type="PRINTS" id="PR00722">
    <property type="entry name" value="CHYMOTRYPSIN"/>
</dbReference>
<evidence type="ECO:0000256" key="1">
    <source>
        <dbReference type="ARBA" id="ARBA00023157"/>
    </source>
</evidence>
<dbReference type="RefSeq" id="XP_022670370.1">
    <property type="nucleotide sequence ID" value="XM_022814635.1"/>
</dbReference>
<evidence type="ECO:0000259" key="4">
    <source>
        <dbReference type="PROSITE" id="PS50240"/>
    </source>
</evidence>
<dbReference type="OMA" id="NGINREG"/>
<dbReference type="GeneID" id="111254113"/>
<dbReference type="InterPro" id="IPR001314">
    <property type="entry name" value="Peptidase_S1A"/>
</dbReference>
<dbReference type="InParanoid" id="A0A7M7KQC6"/>
<protein>
    <recommendedName>
        <fullName evidence="4">Peptidase S1 domain-containing protein</fullName>
    </recommendedName>
</protein>
<dbReference type="EnsemblMetazoa" id="XM_022814635">
    <property type="protein sequence ID" value="XP_022670370"/>
    <property type="gene ID" value="LOC111254113"/>
</dbReference>
<dbReference type="KEGG" id="vde:111254113"/>
<dbReference type="PANTHER" id="PTHR24250:SF27">
    <property type="entry name" value="ELASTASE 2 LIKE"/>
    <property type="match status" value="1"/>
</dbReference>
<dbReference type="GO" id="GO:0004252">
    <property type="term" value="F:serine-type endopeptidase activity"/>
    <property type="evidence" value="ECO:0007669"/>
    <property type="project" value="InterPro"/>
</dbReference>
<reference evidence="5" key="1">
    <citation type="submission" date="2021-01" db="UniProtKB">
        <authorList>
            <consortium name="EnsemblMetazoa"/>
        </authorList>
    </citation>
    <scope>IDENTIFICATION</scope>
</reference>
<dbReference type="GO" id="GO:0006508">
    <property type="term" value="P:proteolysis"/>
    <property type="evidence" value="ECO:0007669"/>
    <property type="project" value="UniProtKB-KW"/>
</dbReference>
<dbReference type="PROSITE" id="PS00135">
    <property type="entry name" value="TRYPSIN_SER"/>
    <property type="match status" value="1"/>
</dbReference>
<dbReference type="FunCoup" id="A0A7M7KQC6">
    <property type="interactions" value="27"/>
</dbReference>
<dbReference type="InterPro" id="IPR043504">
    <property type="entry name" value="Peptidase_S1_PA_chymotrypsin"/>
</dbReference>
<dbReference type="InterPro" id="IPR001254">
    <property type="entry name" value="Trypsin_dom"/>
</dbReference>
<dbReference type="Gene3D" id="2.40.10.10">
    <property type="entry name" value="Trypsin-like serine proteases"/>
    <property type="match status" value="1"/>
</dbReference>
<dbReference type="SMART" id="SM00020">
    <property type="entry name" value="Tryp_SPc"/>
    <property type="match status" value="1"/>
</dbReference>
<dbReference type="Proteomes" id="UP000594260">
    <property type="component" value="Unplaced"/>
</dbReference>
<keyword evidence="2" id="KW-0645">Protease</keyword>
<dbReference type="InterPro" id="IPR033116">
    <property type="entry name" value="TRYPSIN_SER"/>
</dbReference>
<evidence type="ECO:0000256" key="3">
    <source>
        <dbReference type="SAM" id="SignalP"/>
    </source>
</evidence>
<dbReference type="PROSITE" id="PS50240">
    <property type="entry name" value="TRYPSIN_DOM"/>
    <property type="match status" value="1"/>
</dbReference>
<dbReference type="AlphaFoldDB" id="A0A7M7KQC6"/>
<feature type="signal peptide" evidence="3">
    <location>
        <begin position="1"/>
        <end position="23"/>
    </location>
</feature>
<dbReference type="CDD" id="cd00190">
    <property type="entry name" value="Tryp_SPc"/>
    <property type="match status" value="1"/>
</dbReference>
<proteinExistence type="predicted"/>
<name>A0A7M7KQC6_VARDE</name>
<dbReference type="Pfam" id="PF00089">
    <property type="entry name" value="Trypsin"/>
    <property type="match status" value="1"/>
</dbReference>
<evidence type="ECO:0000256" key="2">
    <source>
        <dbReference type="RuleBase" id="RU363034"/>
    </source>
</evidence>
<dbReference type="SUPFAM" id="SSF50494">
    <property type="entry name" value="Trypsin-like serine proteases"/>
    <property type="match status" value="1"/>
</dbReference>
<accession>A0A7M7KQC6</accession>
<dbReference type="InterPro" id="IPR018114">
    <property type="entry name" value="TRYPSIN_HIS"/>
</dbReference>
<dbReference type="PANTHER" id="PTHR24250">
    <property type="entry name" value="CHYMOTRYPSIN-RELATED"/>
    <property type="match status" value="1"/>
</dbReference>
<dbReference type="InterPro" id="IPR009003">
    <property type="entry name" value="Peptidase_S1_PA"/>
</dbReference>
<keyword evidence="2" id="KW-0720">Serine protease</keyword>
<keyword evidence="2" id="KW-0378">Hydrolase</keyword>
<dbReference type="OrthoDB" id="546450at2759"/>
<feature type="chain" id="PRO_5029687023" description="Peptidase S1 domain-containing protein" evidence="3">
    <location>
        <begin position="24"/>
        <end position="315"/>
    </location>
</feature>
<keyword evidence="6" id="KW-1185">Reference proteome</keyword>
<sequence>MIYAGSTIVLGICAGFSTQLVQAVGPMLDVPGCGQTGIQKRIRGGNEVREGELPWLVSVQHQGTHYCTGTIITPIHVLTAGHCYLSNVNSYQIRYGSVDLDKSKLATVAKHFRPTQYVREPEGAPFYDILILLLACAIRFSSQATPICLAAGLQDSVEGKQVQVAGWGAIDDSPTKPRILRATGEIIQSSTSDACKGSSYFGTKYEYCVFNDDKAVCKGDSGGPLMVEEDGIHYQIGLVSYSHLKEDVPHPMCPAKGQPQMFARLDFLWDFLVESLESSGGRQYVKQETQGRRRTQKWRFGTSGAASGPSAFFKF</sequence>
<keyword evidence="1" id="KW-1015">Disulfide bond</keyword>
<evidence type="ECO:0000313" key="6">
    <source>
        <dbReference type="Proteomes" id="UP000594260"/>
    </source>
</evidence>